<dbReference type="PANTHER" id="PTHR31382:SF4">
    <property type="entry name" value="NA(+)_H(+) ANTIPORTER"/>
    <property type="match status" value="1"/>
</dbReference>
<dbReference type="GO" id="GO:0120029">
    <property type="term" value="P:proton export across plasma membrane"/>
    <property type="evidence" value="ECO:0007669"/>
    <property type="project" value="InterPro"/>
</dbReference>
<evidence type="ECO:0000313" key="7">
    <source>
        <dbReference type="EMBL" id="RDX48057.1"/>
    </source>
</evidence>
<evidence type="ECO:0000313" key="8">
    <source>
        <dbReference type="Proteomes" id="UP000256964"/>
    </source>
</evidence>
<gene>
    <name evidence="7" type="ORF">OH76DRAFT_1484241</name>
</gene>
<evidence type="ECO:0000256" key="6">
    <source>
        <dbReference type="SAM" id="Phobius"/>
    </source>
</evidence>
<dbReference type="AlphaFoldDB" id="A0A371D697"/>
<dbReference type="GO" id="GO:0015385">
    <property type="term" value="F:sodium:proton antiporter activity"/>
    <property type="evidence" value="ECO:0007669"/>
    <property type="project" value="InterPro"/>
</dbReference>
<keyword evidence="3" id="KW-0915">Sodium</keyword>
<dbReference type="GO" id="GO:0036376">
    <property type="term" value="P:sodium ion export across plasma membrane"/>
    <property type="evidence" value="ECO:0007669"/>
    <property type="project" value="InterPro"/>
</dbReference>
<evidence type="ECO:0000256" key="5">
    <source>
        <dbReference type="ARBA" id="ARBA00023201"/>
    </source>
</evidence>
<dbReference type="Proteomes" id="UP000256964">
    <property type="component" value="Unassembled WGS sequence"/>
</dbReference>
<name>A0A371D697_9APHY</name>
<keyword evidence="2" id="KW-0050">Antiport</keyword>
<dbReference type="STRING" id="139420.A0A371D697"/>
<dbReference type="GO" id="GO:0042391">
    <property type="term" value="P:regulation of membrane potential"/>
    <property type="evidence" value="ECO:0007669"/>
    <property type="project" value="InterPro"/>
</dbReference>
<reference evidence="7 8" key="1">
    <citation type="journal article" date="2018" name="Biotechnol. Biofuels">
        <title>Integrative visual omics of the white-rot fungus Polyporus brumalis exposes the biotechnological potential of its oxidative enzymes for delignifying raw plant biomass.</title>
        <authorList>
            <person name="Miyauchi S."/>
            <person name="Rancon A."/>
            <person name="Drula E."/>
            <person name="Hage H."/>
            <person name="Chaduli D."/>
            <person name="Favel A."/>
            <person name="Grisel S."/>
            <person name="Henrissat B."/>
            <person name="Herpoel-Gimbert I."/>
            <person name="Ruiz-Duenas F.J."/>
            <person name="Chevret D."/>
            <person name="Hainaut M."/>
            <person name="Lin J."/>
            <person name="Wang M."/>
            <person name="Pangilinan J."/>
            <person name="Lipzen A."/>
            <person name="Lesage-Meessen L."/>
            <person name="Navarro D."/>
            <person name="Riley R."/>
            <person name="Grigoriev I.V."/>
            <person name="Zhou S."/>
            <person name="Raouche S."/>
            <person name="Rosso M.N."/>
        </authorList>
    </citation>
    <scope>NUCLEOTIDE SEQUENCE [LARGE SCALE GENOMIC DNA]</scope>
    <source>
        <strain evidence="7 8">BRFM 1820</strain>
    </source>
</reference>
<evidence type="ECO:0000256" key="1">
    <source>
        <dbReference type="ARBA" id="ARBA00022448"/>
    </source>
</evidence>
<keyword evidence="6" id="KW-0472">Membrane</keyword>
<dbReference type="EMBL" id="KZ857414">
    <property type="protein sequence ID" value="RDX48057.1"/>
    <property type="molecule type" value="Genomic_DNA"/>
</dbReference>
<keyword evidence="8" id="KW-1185">Reference proteome</keyword>
<keyword evidence="6" id="KW-1133">Transmembrane helix</keyword>
<dbReference type="GO" id="GO:0005886">
    <property type="term" value="C:plasma membrane"/>
    <property type="evidence" value="ECO:0007669"/>
    <property type="project" value="InterPro"/>
</dbReference>
<dbReference type="PANTHER" id="PTHR31382">
    <property type="entry name" value="NA(+)/H(+) ANTIPORTER"/>
    <property type="match status" value="1"/>
</dbReference>
<evidence type="ECO:0000256" key="2">
    <source>
        <dbReference type="ARBA" id="ARBA00022449"/>
    </source>
</evidence>
<dbReference type="OrthoDB" id="2190219at2759"/>
<dbReference type="InterPro" id="IPR004712">
    <property type="entry name" value="Na+/H+_antiporter_fungi"/>
</dbReference>
<dbReference type="GO" id="GO:0030007">
    <property type="term" value="P:intracellular potassium ion homeostasis"/>
    <property type="evidence" value="ECO:0007669"/>
    <property type="project" value="TreeGrafter"/>
</dbReference>
<keyword evidence="4" id="KW-0406">Ion transport</keyword>
<organism evidence="7 8">
    <name type="scientific">Lentinus brumalis</name>
    <dbReference type="NCBI Taxonomy" id="2498619"/>
    <lineage>
        <taxon>Eukaryota</taxon>
        <taxon>Fungi</taxon>
        <taxon>Dikarya</taxon>
        <taxon>Basidiomycota</taxon>
        <taxon>Agaricomycotina</taxon>
        <taxon>Agaricomycetes</taxon>
        <taxon>Polyporales</taxon>
        <taxon>Polyporaceae</taxon>
        <taxon>Lentinus</taxon>
    </lineage>
</organism>
<evidence type="ECO:0000256" key="4">
    <source>
        <dbReference type="ARBA" id="ARBA00023065"/>
    </source>
</evidence>
<feature type="transmembrane region" description="Helical" evidence="6">
    <location>
        <begin position="29"/>
        <end position="51"/>
    </location>
</feature>
<keyword evidence="5" id="KW-0739">Sodium transport</keyword>
<protein>
    <submittedName>
        <fullName evidence="7">Uncharacterized protein</fullName>
    </submittedName>
</protein>
<proteinExistence type="predicted"/>
<sequence>MGVGAIFTSSLALAQLPQSQTSPQGQAEILAATLQAIVAFMVLGSILIHGLSVPCFSLGRNFGARTLSFTKSLTLRNASSSPDWLL</sequence>
<keyword evidence="1" id="KW-0813">Transport</keyword>
<keyword evidence="6" id="KW-0812">Transmembrane</keyword>
<accession>A0A371D697</accession>
<evidence type="ECO:0000256" key="3">
    <source>
        <dbReference type="ARBA" id="ARBA00023053"/>
    </source>
</evidence>